<accession>A0A0R3VYA2</accession>
<gene>
    <name evidence="4" type="ORF">TASK_LOCUS2397</name>
</gene>
<keyword evidence="3" id="KW-1133">Transmembrane helix</keyword>
<dbReference type="WBParaSite" id="TASK_0000239601-mRNA-1">
    <property type="protein sequence ID" value="TASK_0000239601-mRNA-1"/>
    <property type="gene ID" value="TASK_0000239601"/>
</dbReference>
<dbReference type="InterPro" id="IPR000407">
    <property type="entry name" value="GDA1_CD39_NTPase"/>
</dbReference>
<keyword evidence="3" id="KW-0812">Transmembrane</keyword>
<keyword evidence="5" id="KW-1185">Reference proteome</keyword>
<keyword evidence="2" id="KW-0378">Hydrolase</keyword>
<sequence length="205" mass="22691">MFDTFRHNILPKYDSFTSIIAITSQISFKGAPARIAFRGDYNAIRCGREIEAILADASFAGVYRPIVRDDFAAIHKLWEIVNSFKKANHSVKVTLTEFVTAIDNFCISNWTNLPRQEQAKSGERCLQGWIVKGLLEAYGFRNDSDWGRVTFLGDVGGTVASWSTGYAIDATARIPSTAPAIRMNLFGFIIGIAIFLSTLASPLVK</sequence>
<dbReference type="EMBL" id="UYRS01001588">
    <property type="protein sequence ID" value="VDK25068.1"/>
    <property type="molecule type" value="Genomic_DNA"/>
</dbReference>
<dbReference type="Gene3D" id="3.30.420.150">
    <property type="entry name" value="Exopolyphosphatase. Domain 2"/>
    <property type="match status" value="1"/>
</dbReference>
<comment type="similarity">
    <text evidence="1">Belongs to the GDA1/CD39 NTPase family.</text>
</comment>
<dbReference type="GO" id="GO:0016787">
    <property type="term" value="F:hydrolase activity"/>
    <property type="evidence" value="ECO:0007669"/>
    <property type="project" value="UniProtKB-KW"/>
</dbReference>
<dbReference type="OrthoDB" id="6372431at2759"/>
<organism evidence="6">
    <name type="scientific">Taenia asiatica</name>
    <name type="common">Asian tapeworm</name>
    <dbReference type="NCBI Taxonomy" id="60517"/>
    <lineage>
        <taxon>Eukaryota</taxon>
        <taxon>Metazoa</taxon>
        <taxon>Spiralia</taxon>
        <taxon>Lophotrochozoa</taxon>
        <taxon>Platyhelminthes</taxon>
        <taxon>Cestoda</taxon>
        <taxon>Eucestoda</taxon>
        <taxon>Cyclophyllidea</taxon>
        <taxon>Taeniidae</taxon>
        <taxon>Taenia</taxon>
    </lineage>
</organism>
<name>A0A0R3VYA2_TAEAS</name>
<proteinExistence type="inferred from homology"/>
<evidence type="ECO:0000256" key="2">
    <source>
        <dbReference type="ARBA" id="ARBA00022801"/>
    </source>
</evidence>
<evidence type="ECO:0000313" key="4">
    <source>
        <dbReference type="EMBL" id="VDK25068.1"/>
    </source>
</evidence>
<dbReference type="AlphaFoldDB" id="A0A0R3VYA2"/>
<dbReference type="Proteomes" id="UP000282613">
    <property type="component" value="Unassembled WGS sequence"/>
</dbReference>
<reference evidence="4 5" key="2">
    <citation type="submission" date="2018-11" db="EMBL/GenBank/DDBJ databases">
        <authorList>
            <consortium name="Pathogen Informatics"/>
        </authorList>
    </citation>
    <scope>NUCLEOTIDE SEQUENCE [LARGE SCALE GENOMIC DNA]</scope>
</reference>
<evidence type="ECO:0000313" key="5">
    <source>
        <dbReference type="Proteomes" id="UP000282613"/>
    </source>
</evidence>
<keyword evidence="3" id="KW-0472">Membrane</keyword>
<feature type="transmembrane region" description="Helical" evidence="3">
    <location>
        <begin position="183"/>
        <end position="204"/>
    </location>
</feature>
<evidence type="ECO:0000256" key="1">
    <source>
        <dbReference type="ARBA" id="ARBA00009283"/>
    </source>
</evidence>
<reference evidence="6" key="1">
    <citation type="submission" date="2017-02" db="UniProtKB">
        <authorList>
            <consortium name="WormBaseParasite"/>
        </authorList>
    </citation>
    <scope>IDENTIFICATION</scope>
</reference>
<dbReference type="Pfam" id="PF01150">
    <property type="entry name" value="GDA1_CD39"/>
    <property type="match status" value="1"/>
</dbReference>
<protein>
    <submittedName>
        <fullName evidence="6">Transmembrane protein</fullName>
    </submittedName>
</protein>
<evidence type="ECO:0000256" key="3">
    <source>
        <dbReference type="SAM" id="Phobius"/>
    </source>
</evidence>
<evidence type="ECO:0000313" key="6">
    <source>
        <dbReference type="WBParaSite" id="TASK_0000239601-mRNA-1"/>
    </source>
</evidence>
<dbReference type="STRING" id="60517.A0A0R3VYA2"/>